<dbReference type="GeneID" id="112683892"/>
<sequence length="252" mass="28715">MSCSQTVSEIQIILPTFPLRVGVDGCRAAPGITTTVETGKYHNLRLAVDTRPVTDGATFKMKKSTIFCVLTLATLLAPCQSGVWYDNPFGAGPPNIYDFVGKKISGKNVVMDVYIGKLLIFVNIPPLECPYVSSFLDELNQMQIYYYDRGLRVLAFQSFEFGCDGNSYRLPSDKMVKRKKYKFEIFKPVYVNGLSGDRLWSYFRMVTGNNFFSYDIIWNYTKFVVNRNGVVVERLEPEVTAKELEKIMLKYL</sequence>
<dbReference type="PANTHER" id="PTHR11592">
    <property type="entry name" value="GLUTATHIONE PEROXIDASE"/>
    <property type="match status" value="1"/>
</dbReference>
<evidence type="ECO:0000313" key="4">
    <source>
        <dbReference type="Proteomes" id="UP000694846"/>
    </source>
</evidence>
<dbReference type="OrthoDB" id="446890at2759"/>
<reference evidence="5" key="1">
    <citation type="submission" date="2025-08" db="UniProtKB">
        <authorList>
            <consortium name="RefSeq"/>
        </authorList>
    </citation>
    <scope>IDENTIFICATION</scope>
    <source>
        <tissue evidence="5">Whole body</tissue>
    </source>
</reference>
<evidence type="ECO:0000313" key="5">
    <source>
        <dbReference type="RefSeq" id="XP_025410867.1"/>
    </source>
</evidence>
<accession>A0A8B8FJT8</accession>
<organism evidence="4 5">
    <name type="scientific">Sipha flava</name>
    <name type="common">yellow sugarcane aphid</name>
    <dbReference type="NCBI Taxonomy" id="143950"/>
    <lineage>
        <taxon>Eukaryota</taxon>
        <taxon>Metazoa</taxon>
        <taxon>Ecdysozoa</taxon>
        <taxon>Arthropoda</taxon>
        <taxon>Hexapoda</taxon>
        <taxon>Insecta</taxon>
        <taxon>Pterygota</taxon>
        <taxon>Neoptera</taxon>
        <taxon>Paraneoptera</taxon>
        <taxon>Hemiptera</taxon>
        <taxon>Sternorrhyncha</taxon>
        <taxon>Aphidomorpha</taxon>
        <taxon>Aphidoidea</taxon>
        <taxon>Aphididae</taxon>
        <taxon>Sipha</taxon>
    </lineage>
</organism>
<dbReference type="Gene3D" id="3.40.30.10">
    <property type="entry name" value="Glutaredoxin"/>
    <property type="match status" value="1"/>
</dbReference>
<evidence type="ECO:0000256" key="3">
    <source>
        <dbReference type="ARBA" id="ARBA00023002"/>
    </source>
</evidence>
<dbReference type="GO" id="GO:0004601">
    <property type="term" value="F:peroxidase activity"/>
    <property type="evidence" value="ECO:0007669"/>
    <property type="project" value="UniProtKB-KW"/>
</dbReference>
<keyword evidence="2 5" id="KW-0575">Peroxidase</keyword>
<keyword evidence="3" id="KW-0560">Oxidoreductase</keyword>
<dbReference type="InterPro" id="IPR000889">
    <property type="entry name" value="Glutathione_peroxidase"/>
</dbReference>
<comment type="similarity">
    <text evidence="1">Belongs to the glutathione peroxidase family.</text>
</comment>
<dbReference type="Proteomes" id="UP000694846">
    <property type="component" value="Unplaced"/>
</dbReference>
<evidence type="ECO:0000256" key="1">
    <source>
        <dbReference type="ARBA" id="ARBA00006926"/>
    </source>
</evidence>
<dbReference type="PROSITE" id="PS51355">
    <property type="entry name" value="GLUTATHIONE_PEROXID_3"/>
    <property type="match status" value="1"/>
</dbReference>
<dbReference type="AlphaFoldDB" id="A0A8B8FJT8"/>
<name>A0A8B8FJT8_9HEMI</name>
<evidence type="ECO:0000256" key="2">
    <source>
        <dbReference type="ARBA" id="ARBA00022559"/>
    </source>
</evidence>
<dbReference type="Pfam" id="PF00255">
    <property type="entry name" value="GSHPx"/>
    <property type="match status" value="1"/>
</dbReference>
<dbReference type="InterPro" id="IPR036249">
    <property type="entry name" value="Thioredoxin-like_sf"/>
</dbReference>
<dbReference type="SUPFAM" id="SSF52833">
    <property type="entry name" value="Thioredoxin-like"/>
    <property type="match status" value="1"/>
</dbReference>
<proteinExistence type="inferred from homology"/>
<dbReference type="PANTHER" id="PTHR11592:SF78">
    <property type="entry name" value="GLUTATHIONE PEROXIDASE"/>
    <property type="match status" value="1"/>
</dbReference>
<keyword evidence="4" id="KW-1185">Reference proteome</keyword>
<protein>
    <submittedName>
        <fullName evidence="5">Probable glutathione peroxidase 8 isoform X1</fullName>
    </submittedName>
</protein>
<dbReference type="RefSeq" id="XP_025410867.1">
    <property type="nucleotide sequence ID" value="XM_025555082.1"/>
</dbReference>
<dbReference type="GO" id="GO:0006979">
    <property type="term" value="P:response to oxidative stress"/>
    <property type="evidence" value="ECO:0007669"/>
    <property type="project" value="InterPro"/>
</dbReference>
<gene>
    <name evidence="5" type="primary">LOC112683892</name>
</gene>